<reference evidence="2" key="1">
    <citation type="submission" date="2022-11" db="UniProtKB">
        <authorList>
            <consortium name="WormBaseParasite"/>
        </authorList>
    </citation>
    <scope>IDENTIFICATION</scope>
</reference>
<dbReference type="WBParaSite" id="ES5_v2.g25240.t1">
    <property type="protein sequence ID" value="ES5_v2.g25240.t1"/>
    <property type="gene ID" value="ES5_v2.g25240"/>
</dbReference>
<accession>A0AC34G702</accession>
<dbReference type="Proteomes" id="UP000887579">
    <property type="component" value="Unplaced"/>
</dbReference>
<evidence type="ECO:0000313" key="1">
    <source>
        <dbReference type="Proteomes" id="UP000887579"/>
    </source>
</evidence>
<sequence>MSEEPAPEHAPLSLITVEENESQNYRSNFEHQCLGKRNELIARFENEIESILINNQSINAKNLAILFNNSIDEFEQCMRDKIPAFAIPHVFDFLGSTMYAVTIFTTVGYVSLIGFGDIIASHELYLAIYLPLFIVGQALCALSFYFIQRFIRYSIPHFITTICLQIFQTDDNDNPSTVEQQNDESSAIHERLTPCIPDEAEDDYSDTISVFAQKNSLTLLPATSQSPNLNNNNNNV</sequence>
<protein>
    <submittedName>
        <fullName evidence="2">Potassium channel domain-containing protein</fullName>
    </submittedName>
</protein>
<evidence type="ECO:0000313" key="2">
    <source>
        <dbReference type="WBParaSite" id="ES5_v2.g25240.t1"/>
    </source>
</evidence>
<proteinExistence type="predicted"/>
<name>A0AC34G702_9BILA</name>
<organism evidence="1 2">
    <name type="scientific">Panagrolaimus sp. ES5</name>
    <dbReference type="NCBI Taxonomy" id="591445"/>
    <lineage>
        <taxon>Eukaryota</taxon>
        <taxon>Metazoa</taxon>
        <taxon>Ecdysozoa</taxon>
        <taxon>Nematoda</taxon>
        <taxon>Chromadorea</taxon>
        <taxon>Rhabditida</taxon>
        <taxon>Tylenchina</taxon>
        <taxon>Panagrolaimomorpha</taxon>
        <taxon>Panagrolaimoidea</taxon>
        <taxon>Panagrolaimidae</taxon>
        <taxon>Panagrolaimus</taxon>
    </lineage>
</organism>